<reference evidence="6" key="1">
    <citation type="journal article" date="2010" name="Genome Biol.">
        <title>Genome sequence of the necrotrophic plant pathogen Pythium ultimum reveals original pathogenicity mechanisms and effector repertoire.</title>
        <authorList>
            <person name="Levesque C.A."/>
            <person name="Brouwer H."/>
            <person name="Cano L."/>
            <person name="Hamilton J.P."/>
            <person name="Holt C."/>
            <person name="Huitema E."/>
            <person name="Raffaele S."/>
            <person name="Robideau G.P."/>
            <person name="Thines M."/>
            <person name="Win J."/>
            <person name="Zerillo M.M."/>
            <person name="Beakes G.W."/>
            <person name="Boore J.L."/>
            <person name="Busam D."/>
            <person name="Dumas B."/>
            <person name="Ferriera S."/>
            <person name="Fuerstenberg S.I."/>
            <person name="Gachon C.M."/>
            <person name="Gaulin E."/>
            <person name="Govers F."/>
            <person name="Grenville-Briggs L."/>
            <person name="Horner N."/>
            <person name="Hostetler J."/>
            <person name="Jiang R.H."/>
            <person name="Johnson J."/>
            <person name="Krajaejun T."/>
            <person name="Lin H."/>
            <person name="Meijer H.J."/>
            <person name="Moore B."/>
            <person name="Morris P."/>
            <person name="Phuntmart V."/>
            <person name="Puiu D."/>
            <person name="Shetty J."/>
            <person name="Stajich J.E."/>
            <person name="Tripathy S."/>
            <person name="Wawra S."/>
            <person name="van West P."/>
            <person name="Whitty B.R."/>
            <person name="Coutinho P.M."/>
            <person name="Henrissat B."/>
            <person name="Martin F."/>
            <person name="Thomas P.D."/>
            <person name="Tyler B.M."/>
            <person name="De Vries R.P."/>
            <person name="Kamoun S."/>
            <person name="Yandell M."/>
            <person name="Tisserat N."/>
            <person name="Buell C.R."/>
        </authorList>
    </citation>
    <scope>NUCLEOTIDE SEQUENCE</scope>
    <source>
        <strain evidence="6">DAOM:BR144</strain>
    </source>
</reference>
<evidence type="ECO:0000259" key="3">
    <source>
        <dbReference type="Pfam" id="PF01648"/>
    </source>
</evidence>
<dbReference type="InParanoid" id="K3X3N8"/>
<reference evidence="5" key="3">
    <citation type="submission" date="2015-02" db="UniProtKB">
        <authorList>
            <consortium name="EnsemblProtists"/>
        </authorList>
    </citation>
    <scope>IDENTIFICATION</scope>
    <source>
        <strain evidence="5">DAOM BR144</strain>
    </source>
</reference>
<dbReference type="InterPro" id="IPR055066">
    <property type="entry name" value="AASDHPPT_N"/>
</dbReference>
<evidence type="ECO:0000256" key="2">
    <source>
        <dbReference type="ARBA" id="ARBA00022679"/>
    </source>
</evidence>
<evidence type="ECO:0000313" key="5">
    <source>
        <dbReference type="EnsemblProtists" id="PYU1_T011837"/>
    </source>
</evidence>
<dbReference type="Proteomes" id="UP000019132">
    <property type="component" value="Unassembled WGS sequence"/>
</dbReference>
<dbReference type="InterPro" id="IPR050559">
    <property type="entry name" value="P-Pant_transferase_sf"/>
</dbReference>
<protein>
    <recommendedName>
        <fullName evidence="1">holo-[acyl-carrier-protein] synthase</fullName>
        <ecNumber evidence="1">2.7.8.7</ecNumber>
    </recommendedName>
</protein>
<reference evidence="6" key="2">
    <citation type="submission" date="2010-04" db="EMBL/GenBank/DDBJ databases">
        <authorList>
            <person name="Buell R."/>
            <person name="Hamilton J."/>
            <person name="Hostetler J."/>
        </authorList>
    </citation>
    <scope>NUCLEOTIDE SEQUENCE [LARGE SCALE GENOMIC DNA]</scope>
    <source>
        <strain evidence="6">DAOM:BR144</strain>
    </source>
</reference>
<dbReference type="GO" id="GO:0000287">
    <property type="term" value="F:magnesium ion binding"/>
    <property type="evidence" value="ECO:0007669"/>
    <property type="project" value="InterPro"/>
</dbReference>
<dbReference type="OMA" id="WVFEESL"/>
<dbReference type="PANTHER" id="PTHR12215:SF10">
    <property type="entry name" value="L-AMINOADIPATE-SEMIALDEHYDE DEHYDROGENASE-PHOSPHOPANTETHEINYL TRANSFERASE"/>
    <property type="match status" value="1"/>
</dbReference>
<dbReference type="HOGENOM" id="CLU_057011_3_2_1"/>
<dbReference type="EnsemblProtists" id="PYU1_T011837">
    <property type="protein sequence ID" value="PYU1_T011837"/>
    <property type="gene ID" value="PYU1_G011811"/>
</dbReference>
<dbReference type="EC" id="2.7.8.7" evidence="1"/>
<name>K3X3N8_GLOUD</name>
<dbReference type="GO" id="GO:0019878">
    <property type="term" value="P:lysine biosynthetic process via aminoadipic acid"/>
    <property type="evidence" value="ECO:0007669"/>
    <property type="project" value="TreeGrafter"/>
</dbReference>
<dbReference type="Pfam" id="PF22624">
    <property type="entry name" value="AASDHPPT_N"/>
    <property type="match status" value="1"/>
</dbReference>
<dbReference type="InterPro" id="IPR037143">
    <property type="entry name" value="4-PPantetheinyl_Trfase_dom_sf"/>
</dbReference>
<feature type="domain" description="4'-phosphopantetheinyl transferase" evidence="3">
    <location>
        <begin position="134"/>
        <end position="237"/>
    </location>
</feature>
<proteinExistence type="predicted"/>
<dbReference type="eggNOG" id="KOG0945">
    <property type="taxonomic scope" value="Eukaryota"/>
</dbReference>
<dbReference type="STRING" id="431595.K3X3N8"/>
<sequence length="302" mass="34292">MAAPSSTAGFLAAARWFVDVRDWQPGSCEWDAALHLLPPHEQHKVQRFVFAKDQRLALGSRVLQRKLIQELFRQVPMAQIDIQRTPEGKPYWRRDISKNDEVDSNCMDVPVSWNYNVSHHGTVVVIVAHPHALVGVDIMQVSERPNAKTTSIGGFFRAFESYFNANEWDCIRCSSDANEQYERFYRLWSLKEAYIKAVGIGLGFSLLRAEFFFDERDAQWHLRLDGEIARAWRFDSTFVDATHIVSVAYGPLDAMWKPETSSIFPASLNVAKAGTQPNHNDEGTSAAAWVKRDLADLIAHTP</sequence>
<dbReference type="EMBL" id="GL376637">
    <property type="status" value="NOT_ANNOTATED_CDS"/>
    <property type="molecule type" value="Genomic_DNA"/>
</dbReference>
<evidence type="ECO:0000256" key="1">
    <source>
        <dbReference type="ARBA" id="ARBA00013172"/>
    </source>
</evidence>
<evidence type="ECO:0000259" key="4">
    <source>
        <dbReference type="Pfam" id="PF22624"/>
    </source>
</evidence>
<dbReference type="FunFam" id="3.90.470.20:FF:000003">
    <property type="entry name" value="L-aminoadipate-semialdehyde dehydrogenase-phosphopantetheinyl transferase"/>
    <property type="match status" value="1"/>
</dbReference>
<dbReference type="InterPro" id="IPR008278">
    <property type="entry name" value="4-PPantetheinyl_Trfase_dom"/>
</dbReference>
<dbReference type="Pfam" id="PF01648">
    <property type="entry name" value="ACPS"/>
    <property type="match status" value="1"/>
</dbReference>
<dbReference type="VEuPathDB" id="FungiDB:PYU1_G011811"/>
<dbReference type="PANTHER" id="PTHR12215">
    <property type="entry name" value="PHOSPHOPANTETHEINE TRANSFERASE"/>
    <property type="match status" value="1"/>
</dbReference>
<dbReference type="AlphaFoldDB" id="K3X3N8"/>
<feature type="domain" description="4'-phosphopantetheinyl transferase N-terminal" evidence="4">
    <location>
        <begin position="22"/>
        <end position="130"/>
    </location>
</feature>
<keyword evidence="6" id="KW-1185">Reference proteome</keyword>
<dbReference type="GO" id="GO:0008897">
    <property type="term" value="F:holo-[acyl-carrier-protein] synthase activity"/>
    <property type="evidence" value="ECO:0007669"/>
    <property type="project" value="UniProtKB-EC"/>
</dbReference>
<evidence type="ECO:0000313" key="6">
    <source>
        <dbReference type="Proteomes" id="UP000019132"/>
    </source>
</evidence>
<keyword evidence="2" id="KW-0808">Transferase</keyword>
<organism evidence="5 6">
    <name type="scientific">Globisporangium ultimum (strain ATCC 200006 / CBS 805.95 / DAOM BR144)</name>
    <name type="common">Pythium ultimum</name>
    <dbReference type="NCBI Taxonomy" id="431595"/>
    <lineage>
        <taxon>Eukaryota</taxon>
        <taxon>Sar</taxon>
        <taxon>Stramenopiles</taxon>
        <taxon>Oomycota</taxon>
        <taxon>Peronosporomycetes</taxon>
        <taxon>Pythiales</taxon>
        <taxon>Pythiaceae</taxon>
        <taxon>Globisporangium</taxon>
    </lineage>
</organism>
<dbReference type="SUPFAM" id="SSF56214">
    <property type="entry name" value="4'-phosphopantetheinyl transferase"/>
    <property type="match status" value="2"/>
</dbReference>
<accession>K3X3N8</accession>
<dbReference type="Gene3D" id="3.90.470.20">
    <property type="entry name" value="4'-phosphopantetheinyl transferase domain"/>
    <property type="match status" value="2"/>
</dbReference>
<dbReference type="GO" id="GO:0005829">
    <property type="term" value="C:cytosol"/>
    <property type="evidence" value="ECO:0007669"/>
    <property type="project" value="TreeGrafter"/>
</dbReference>